<dbReference type="EMBL" id="FXTA01000001">
    <property type="protein sequence ID" value="SMO36769.1"/>
    <property type="molecule type" value="Genomic_DNA"/>
</dbReference>
<dbReference type="AlphaFoldDB" id="A0A521APK4"/>
<dbReference type="Proteomes" id="UP000317289">
    <property type="component" value="Unassembled WGS sequence"/>
</dbReference>
<sequence>MIFFRFVNPILFSKMYWGTIIKSKGMKSYTSIFLFLVFVCSNSYAQLSSDKIFESFKQGERTNCSSIAFIKASLNIYGLDNLFVTEKIDDNVQKITLKNNDSFHLNSEEISKAKVSADFVCIKDNCENEKIIEYAILTYAVMAKYKQIIDKEDTFDRALEDLESGEVYTPTIYKYLGFQKGKQIEKLKRESGSEFCGVVAWSTAHAVFVCEDYMDYYGNKKSIWIKYPGRFRIIKS</sequence>
<name>A0A521APK4_9FLAO</name>
<reference evidence="1 2" key="1">
    <citation type="submission" date="2017-05" db="EMBL/GenBank/DDBJ databases">
        <authorList>
            <person name="Varghese N."/>
            <person name="Submissions S."/>
        </authorList>
    </citation>
    <scope>NUCLEOTIDE SEQUENCE [LARGE SCALE GENOMIC DNA]</scope>
    <source>
        <strain evidence="1 2">DSM 19382</strain>
    </source>
</reference>
<organism evidence="1 2">
    <name type="scientific">Flavobacterium resistens</name>
    <dbReference type="NCBI Taxonomy" id="443612"/>
    <lineage>
        <taxon>Bacteria</taxon>
        <taxon>Pseudomonadati</taxon>
        <taxon>Bacteroidota</taxon>
        <taxon>Flavobacteriia</taxon>
        <taxon>Flavobacteriales</taxon>
        <taxon>Flavobacteriaceae</taxon>
        <taxon>Flavobacterium</taxon>
    </lineage>
</organism>
<accession>A0A521APK4</accession>
<proteinExistence type="predicted"/>
<evidence type="ECO:0000313" key="1">
    <source>
        <dbReference type="EMBL" id="SMO36769.1"/>
    </source>
</evidence>
<gene>
    <name evidence="1" type="ORF">SAMN06265349_101289</name>
</gene>
<protein>
    <submittedName>
        <fullName evidence="1">Uncharacterized protein</fullName>
    </submittedName>
</protein>
<evidence type="ECO:0000313" key="2">
    <source>
        <dbReference type="Proteomes" id="UP000317289"/>
    </source>
</evidence>